<evidence type="ECO:0000313" key="1">
    <source>
        <dbReference type="EMBL" id="KAI1510724.1"/>
    </source>
</evidence>
<dbReference type="EMBL" id="NRDI02000016">
    <property type="protein sequence ID" value="KAI1510724.1"/>
    <property type="molecule type" value="Genomic_DNA"/>
</dbReference>
<keyword evidence="2" id="KW-1185">Reference proteome</keyword>
<comment type="caution">
    <text evidence="1">The sequence shown here is derived from an EMBL/GenBank/DDBJ whole genome shotgun (WGS) entry which is preliminary data.</text>
</comment>
<dbReference type="AlphaFoldDB" id="A0A922N3R1"/>
<reference evidence="2" key="1">
    <citation type="journal article" date="2022" name="Microb. Genom.">
        <title>A global pangenome for the wheat fungal pathogen Pyrenophora tritici-repentis and prediction of effector protein structural homology.</title>
        <authorList>
            <person name="Moolhuijzen P.M."/>
            <person name="See P.T."/>
            <person name="Shi G."/>
            <person name="Powell H.R."/>
            <person name="Cockram J."/>
            <person name="Jorgensen L.N."/>
            <person name="Benslimane H."/>
            <person name="Strelkov S.E."/>
            <person name="Turner J."/>
            <person name="Liu Z."/>
            <person name="Moffat C.S."/>
        </authorList>
    </citation>
    <scope>NUCLEOTIDE SEQUENCE [LARGE SCALE GENOMIC DNA]</scope>
</reference>
<sequence>MLRRPLDTVCPPPSSASTRQIQAANFSLPPALALALALAHQTDARHVRAQRHYEPSLPDFWPTRNTTSNC</sequence>
<dbReference type="Proteomes" id="UP000249757">
    <property type="component" value="Unassembled WGS sequence"/>
</dbReference>
<gene>
    <name evidence="1" type="ORF">Ptr86124_010529</name>
</gene>
<evidence type="ECO:0000313" key="2">
    <source>
        <dbReference type="Proteomes" id="UP000249757"/>
    </source>
</evidence>
<proteinExistence type="predicted"/>
<name>A0A922N3R1_9PLEO</name>
<accession>A0A922N3R1</accession>
<protein>
    <submittedName>
        <fullName evidence="1">Uncharacterized protein</fullName>
    </submittedName>
</protein>
<organism evidence="1 2">
    <name type="scientific">Pyrenophora tritici-repentis</name>
    <dbReference type="NCBI Taxonomy" id="45151"/>
    <lineage>
        <taxon>Eukaryota</taxon>
        <taxon>Fungi</taxon>
        <taxon>Dikarya</taxon>
        <taxon>Ascomycota</taxon>
        <taxon>Pezizomycotina</taxon>
        <taxon>Dothideomycetes</taxon>
        <taxon>Pleosporomycetidae</taxon>
        <taxon>Pleosporales</taxon>
        <taxon>Pleosporineae</taxon>
        <taxon>Pleosporaceae</taxon>
        <taxon>Pyrenophora</taxon>
    </lineage>
</organism>